<keyword evidence="4" id="KW-1185">Reference proteome</keyword>
<organism evidence="3 4">
    <name type="scientific">Leucobacter chromiireducens subsp. solipictus</name>
    <dbReference type="NCBI Taxonomy" id="398235"/>
    <lineage>
        <taxon>Bacteria</taxon>
        <taxon>Bacillati</taxon>
        <taxon>Actinomycetota</taxon>
        <taxon>Actinomycetes</taxon>
        <taxon>Micrococcales</taxon>
        <taxon>Microbacteriaceae</taxon>
        <taxon>Leucobacter</taxon>
    </lineage>
</organism>
<dbReference type="SUPFAM" id="SSF82708">
    <property type="entry name" value="R3H domain"/>
    <property type="match status" value="1"/>
</dbReference>
<dbReference type="CDD" id="cd02644">
    <property type="entry name" value="R3H_jag"/>
    <property type="match status" value="1"/>
</dbReference>
<evidence type="ECO:0000259" key="2">
    <source>
        <dbReference type="PROSITE" id="PS51061"/>
    </source>
</evidence>
<dbReference type="EMBL" id="QYAC01000008">
    <property type="protein sequence ID" value="MBL3680458.1"/>
    <property type="molecule type" value="Genomic_DNA"/>
</dbReference>
<dbReference type="SMART" id="SM00393">
    <property type="entry name" value="R3H"/>
    <property type="match status" value="1"/>
</dbReference>
<dbReference type="Pfam" id="PF01424">
    <property type="entry name" value="R3H"/>
    <property type="match status" value="1"/>
</dbReference>
<name>A0ABS1SIS3_9MICO</name>
<keyword evidence="3" id="KW-0238">DNA-binding</keyword>
<dbReference type="PANTHER" id="PTHR35800">
    <property type="entry name" value="PROTEIN JAG"/>
    <property type="match status" value="1"/>
</dbReference>
<feature type="region of interest" description="Disordered" evidence="1">
    <location>
        <begin position="148"/>
        <end position="169"/>
    </location>
</feature>
<accession>A0ABS1SIS3</accession>
<dbReference type="InterPro" id="IPR001374">
    <property type="entry name" value="R3H_dom"/>
</dbReference>
<dbReference type="InterPro" id="IPR034079">
    <property type="entry name" value="R3H_KhpB"/>
</dbReference>
<dbReference type="PANTHER" id="PTHR35800:SF1">
    <property type="entry name" value="RNA-BINDING PROTEIN KHPB"/>
    <property type="match status" value="1"/>
</dbReference>
<dbReference type="GO" id="GO:0003677">
    <property type="term" value="F:DNA binding"/>
    <property type="evidence" value="ECO:0007669"/>
    <property type="project" value="UniProtKB-KW"/>
</dbReference>
<sequence length="169" mass="18076">MSDVTSEQDTPATESDLSLAELEADGDLAADYVEGLLDIADLDGDIDIDVANGRAYVSVTGGGEELDRLAAPDTVQALQDLTRLAVQAKTGRFSRLIIDVGGSRDARATELKGLVDAAVAQIAAGRAEVELEPMSSYERKLVHDEVAERGYRSESRGEGRDRRLVISRA</sequence>
<dbReference type="InterPro" id="IPR015946">
    <property type="entry name" value="KH_dom-like_a/b"/>
</dbReference>
<dbReference type="Proteomes" id="UP001645859">
    <property type="component" value="Unassembled WGS sequence"/>
</dbReference>
<dbReference type="Gene3D" id="3.30.300.20">
    <property type="match status" value="1"/>
</dbReference>
<dbReference type="Gene3D" id="3.30.1370.50">
    <property type="entry name" value="R3H-like domain"/>
    <property type="match status" value="1"/>
</dbReference>
<protein>
    <submittedName>
        <fullName evidence="3">DNA-binding protein</fullName>
    </submittedName>
</protein>
<comment type="caution">
    <text evidence="3">The sequence shown here is derived from an EMBL/GenBank/DDBJ whole genome shotgun (WGS) entry which is preliminary data.</text>
</comment>
<dbReference type="RefSeq" id="WP_202345861.1">
    <property type="nucleotide sequence ID" value="NZ_BAAAPI010000005.1"/>
</dbReference>
<evidence type="ECO:0000313" key="3">
    <source>
        <dbReference type="EMBL" id="MBL3680458.1"/>
    </source>
</evidence>
<feature type="domain" description="R3H" evidence="2">
    <location>
        <begin position="105"/>
        <end position="169"/>
    </location>
</feature>
<dbReference type="PROSITE" id="PS51061">
    <property type="entry name" value="R3H"/>
    <property type="match status" value="1"/>
</dbReference>
<evidence type="ECO:0000313" key="4">
    <source>
        <dbReference type="Proteomes" id="UP001645859"/>
    </source>
</evidence>
<dbReference type="InterPro" id="IPR036867">
    <property type="entry name" value="R3H_dom_sf"/>
</dbReference>
<evidence type="ECO:0000256" key="1">
    <source>
        <dbReference type="SAM" id="MobiDB-lite"/>
    </source>
</evidence>
<reference evidence="3 4" key="1">
    <citation type="submission" date="2018-09" db="EMBL/GenBank/DDBJ databases">
        <title>Comparative genomics of Leucobacter spp.</title>
        <authorList>
            <person name="Reis A.C."/>
            <person name="Kolvenbach B.A."/>
            <person name="Corvini P.F.X."/>
            <person name="Nunes O.C."/>
        </authorList>
    </citation>
    <scope>NUCLEOTIDE SEQUENCE [LARGE SCALE GENOMIC DNA]</scope>
    <source>
        <strain evidence="3 4">TAN 31504</strain>
    </source>
</reference>
<dbReference type="InterPro" id="IPR039247">
    <property type="entry name" value="KhpB"/>
</dbReference>
<gene>
    <name evidence="3" type="ORF">D3230_14335</name>
</gene>
<proteinExistence type="predicted"/>